<dbReference type="InterPro" id="IPR043429">
    <property type="entry name" value="ArtM/GltK/GlnP/TcyL/YhdX-like"/>
</dbReference>
<keyword evidence="7 8" id="KW-0472">Membrane</keyword>
<evidence type="ECO:0000256" key="2">
    <source>
        <dbReference type="ARBA" id="ARBA00022448"/>
    </source>
</evidence>
<dbReference type="InterPro" id="IPR035906">
    <property type="entry name" value="MetI-like_sf"/>
</dbReference>
<evidence type="ECO:0000256" key="5">
    <source>
        <dbReference type="ARBA" id="ARBA00022970"/>
    </source>
</evidence>
<accession>A0A285D474</accession>
<dbReference type="GO" id="GO:0043190">
    <property type="term" value="C:ATP-binding cassette (ABC) transporter complex"/>
    <property type="evidence" value="ECO:0007669"/>
    <property type="project" value="InterPro"/>
</dbReference>
<keyword evidence="11" id="KW-1185">Reference proteome</keyword>
<evidence type="ECO:0000256" key="1">
    <source>
        <dbReference type="ARBA" id="ARBA00004651"/>
    </source>
</evidence>
<dbReference type="InterPro" id="IPR010065">
    <property type="entry name" value="AA_ABC_transptr_permease_3TM"/>
</dbReference>
<feature type="transmembrane region" description="Helical" evidence="8">
    <location>
        <begin position="15"/>
        <end position="41"/>
    </location>
</feature>
<keyword evidence="4 8" id="KW-0812">Transmembrane</keyword>
<evidence type="ECO:0000256" key="4">
    <source>
        <dbReference type="ARBA" id="ARBA00022692"/>
    </source>
</evidence>
<evidence type="ECO:0000313" key="11">
    <source>
        <dbReference type="Proteomes" id="UP000219546"/>
    </source>
</evidence>
<gene>
    <name evidence="10" type="ORF">SAMN05877753_108162</name>
</gene>
<dbReference type="Pfam" id="PF00528">
    <property type="entry name" value="BPD_transp_1"/>
    <property type="match status" value="1"/>
</dbReference>
<keyword evidence="3" id="KW-1003">Cell membrane</keyword>
<dbReference type="NCBIfam" id="TIGR03003">
    <property type="entry name" value="ectoine_ehuD"/>
    <property type="match status" value="1"/>
</dbReference>
<feature type="transmembrane region" description="Helical" evidence="8">
    <location>
        <begin position="189"/>
        <end position="207"/>
    </location>
</feature>
<dbReference type="AlphaFoldDB" id="A0A285D474"/>
<evidence type="ECO:0000256" key="8">
    <source>
        <dbReference type="RuleBase" id="RU363032"/>
    </source>
</evidence>
<name>A0A285D474_9BACI</name>
<dbReference type="GO" id="GO:0006865">
    <property type="term" value="P:amino acid transport"/>
    <property type="evidence" value="ECO:0007669"/>
    <property type="project" value="UniProtKB-KW"/>
</dbReference>
<sequence length="241" mass="27158">MTWDWNFAIQIFPEIAGAIWLVIGITFGAYIVSLVLGLVLTFARRSNFKPLSLITYCFIEFVRSTPPLVQLFFVFFALPSIGISLDKYTAGILTLGIHYSTYLSEVYRSGIDSIPKGQWEAAKALNFTKMQTWSRVILPQAIPPVIPMMGNYLLVLFKETPLLMAIGVGEFLQKAQLIGAEYFKYLEPITITGILFLLLSYPSAVLINKLEKRSKLAFKSKRLERVKTFGDRGTGIHEKTS</sequence>
<dbReference type="PROSITE" id="PS50928">
    <property type="entry name" value="ABC_TM1"/>
    <property type="match status" value="1"/>
</dbReference>
<dbReference type="GO" id="GO:0022857">
    <property type="term" value="F:transmembrane transporter activity"/>
    <property type="evidence" value="ECO:0007669"/>
    <property type="project" value="InterPro"/>
</dbReference>
<evidence type="ECO:0000313" key="10">
    <source>
        <dbReference type="EMBL" id="SNX74116.1"/>
    </source>
</evidence>
<dbReference type="EMBL" id="OAOP01000008">
    <property type="protein sequence ID" value="SNX74116.1"/>
    <property type="molecule type" value="Genomic_DNA"/>
</dbReference>
<feature type="domain" description="ABC transmembrane type-1" evidence="9">
    <location>
        <begin position="19"/>
        <end position="207"/>
    </location>
</feature>
<dbReference type="PANTHER" id="PTHR30614">
    <property type="entry name" value="MEMBRANE COMPONENT OF AMINO ACID ABC TRANSPORTER"/>
    <property type="match status" value="1"/>
</dbReference>
<dbReference type="Proteomes" id="UP000219546">
    <property type="component" value="Unassembled WGS sequence"/>
</dbReference>
<evidence type="ECO:0000256" key="7">
    <source>
        <dbReference type="ARBA" id="ARBA00023136"/>
    </source>
</evidence>
<dbReference type="CDD" id="cd06261">
    <property type="entry name" value="TM_PBP2"/>
    <property type="match status" value="1"/>
</dbReference>
<comment type="subcellular location">
    <subcellularLocation>
        <location evidence="1 8">Cell membrane</location>
        <topology evidence="1 8">Multi-pass membrane protein</topology>
    </subcellularLocation>
</comment>
<dbReference type="InterPro" id="IPR014341">
    <property type="entry name" value="Ectoine_EhuD"/>
</dbReference>
<evidence type="ECO:0000259" key="9">
    <source>
        <dbReference type="PROSITE" id="PS50928"/>
    </source>
</evidence>
<dbReference type="OrthoDB" id="9805999at2"/>
<protein>
    <submittedName>
        <fullName evidence="10">Amino acid ABC transporter membrane protein 2 (PAAT family)</fullName>
    </submittedName>
</protein>
<dbReference type="SUPFAM" id="SSF161098">
    <property type="entry name" value="MetI-like"/>
    <property type="match status" value="1"/>
</dbReference>
<dbReference type="PANTHER" id="PTHR30614:SF0">
    <property type="entry name" value="L-CYSTINE TRANSPORT SYSTEM PERMEASE PROTEIN TCYL"/>
    <property type="match status" value="1"/>
</dbReference>
<dbReference type="RefSeq" id="WP_097159794.1">
    <property type="nucleotide sequence ID" value="NZ_JBEPMQ010000008.1"/>
</dbReference>
<keyword evidence="2 8" id="KW-0813">Transport</keyword>
<organism evidence="10 11">
    <name type="scientific">Bacillus oleivorans</name>
    <dbReference type="NCBI Taxonomy" id="1448271"/>
    <lineage>
        <taxon>Bacteria</taxon>
        <taxon>Bacillati</taxon>
        <taxon>Bacillota</taxon>
        <taxon>Bacilli</taxon>
        <taxon>Bacillales</taxon>
        <taxon>Bacillaceae</taxon>
        <taxon>Bacillus</taxon>
    </lineage>
</organism>
<evidence type="ECO:0000256" key="6">
    <source>
        <dbReference type="ARBA" id="ARBA00022989"/>
    </source>
</evidence>
<reference evidence="10 11" key="1">
    <citation type="submission" date="2017-08" db="EMBL/GenBank/DDBJ databases">
        <authorList>
            <person name="de Groot N.N."/>
        </authorList>
    </citation>
    <scope>NUCLEOTIDE SEQUENCE [LARGE SCALE GENOMIC DNA]</scope>
    <source>
        <strain evidence="10 11">JC228</strain>
    </source>
</reference>
<comment type="similarity">
    <text evidence="8">Belongs to the binding-protein-dependent transport system permease family.</text>
</comment>
<dbReference type="InterPro" id="IPR000515">
    <property type="entry name" value="MetI-like"/>
</dbReference>
<proteinExistence type="inferred from homology"/>
<evidence type="ECO:0000256" key="3">
    <source>
        <dbReference type="ARBA" id="ARBA00022475"/>
    </source>
</evidence>
<keyword evidence="5" id="KW-0029">Amino-acid transport</keyword>
<dbReference type="NCBIfam" id="TIGR01726">
    <property type="entry name" value="HEQRo_perm_3TM"/>
    <property type="match status" value="1"/>
</dbReference>
<keyword evidence="6 8" id="KW-1133">Transmembrane helix</keyword>
<dbReference type="Gene3D" id="1.10.3720.10">
    <property type="entry name" value="MetI-like"/>
    <property type="match status" value="1"/>
</dbReference>